<evidence type="ECO:0000313" key="2">
    <source>
        <dbReference type="EMBL" id="KAK6617278.1"/>
    </source>
</evidence>
<protein>
    <submittedName>
        <fullName evidence="2">Uncharacterized protein</fullName>
    </submittedName>
</protein>
<accession>A0ABR1AF62</accession>
<feature type="region of interest" description="Disordered" evidence="1">
    <location>
        <begin position="152"/>
        <end position="174"/>
    </location>
</feature>
<evidence type="ECO:0000313" key="3">
    <source>
        <dbReference type="Proteomes" id="UP001359485"/>
    </source>
</evidence>
<sequence length="224" mass="26022">MSIKNVVEEKKEIVEREREIVRVCVWCVSFKLLIENRQGEAREISYKISKTKEEEDTEKEGERVNRKWDKKKIKFVSSENKRHEAVDILSLAIDIKRFQHFLPCHILPHVGPFDVSAAVANATFEANESKNQPNGNSRRKFINNRILEKCRQRKPEEGKREGQGVGVKGKGEKPHPGHNRLNAFWVNVEFLTLFIVLITLLEKPNGFTPGLWYKPGIDIYCIRE</sequence>
<dbReference type="Proteomes" id="UP001359485">
    <property type="component" value="Unassembled WGS sequence"/>
</dbReference>
<dbReference type="EMBL" id="JAWJWF010000052">
    <property type="protein sequence ID" value="KAK6617278.1"/>
    <property type="molecule type" value="Genomic_DNA"/>
</dbReference>
<reference evidence="2 3" key="1">
    <citation type="submission" date="2023-09" db="EMBL/GenBank/DDBJ databases">
        <title>Genomes of two closely related lineages of the louse Polyplax serrata with different host specificities.</title>
        <authorList>
            <person name="Martinu J."/>
            <person name="Tarabai H."/>
            <person name="Stefka J."/>
            <person name="Hypsa V."/>
        </authorList>
    </citation>
    <scope>NUCLEOTIDE SEQUENCE [LARGE SCALE GENOMIC DNA]</scope>
    <source>
        <strain evidence="2">98ZLc_SE</strain>
    </source>
</reference>
<keyword evidence="3" id="KW-1185">Reference proteome</keyword>
<proteinExistence type="predicted"/>
<name>A0ABR1AF62_POLSC</name>
<comment type="caution">
    <text evidence="2">The sequence shown here is derived from an EMBL/GenBank/DDBJ whole genome shotgun (WGS) entry which is preliminary data.</text>
</comment>
<organism evidence="2 3">
    <name type="scientific">Polyplax serrata</name>
    <name type="common">Common mouse louse</name>
    <dbReference type="NCBI Taxonomy" id="468196"/>
    <lineage>
        <taxon>Eukaryota</taxon>
        <taxon>Metazoa</taxon>
        <taxon>Ecdysozoa</taxon>
        <taxon>Arthropoda</taxon>
        <taxon>Hexapoda</taxon>
        <taxon>Insecta</taxon>
        <taxon>Pterygota</taxon>
        <taxon>Neoptera</taxon>
        <taxon>Paraneoptera</taxon>
        <taxon>Psocodea</taxon>
        <taxon>Troctomorpha</taxon>
        <taxon>Phthiraptera</taxon>
        <taxon>Anoplura</taxon>
        <taxon>Polyplacidae</taxon>
        <taxon>Polyplax</taxon>
    </lineage>
</organism>
<evidence type="ECO:0000256" key="1">
    <source>
        <dbReference type="SAM" id="MobiDB-lite"/>
    </source>
</evidence>
<gene>
    <name evidence="2" type="ORF">RUM44_005609</name>
</gene>
<feature type="compositionally biased region" description="Basic and acidic residues" evidence="1">
    <location>
        <begin position="152"/>
        <end position="162"/>
    </location>
</feature>